<reference evidence="2" key="2">
    <citation type="submission" date="2025-08" db="UniProtKB">
        <authorList>
            <consortium name="Ensembl"/>
        </authorList>
    </citation>
    <scope>IDENTIFICATION</scope>
</reference>
<evidence type="ECO:0000259" key="1">
    <source>
        <dbReference type="Pfam" id="PF05699"/>
    </source>
</evidence>
<protein>
    <recommendedName>
        <fullName evidence="1">HAT C-terminal dimerisation domain-containing protein</fullName>
    </recommendedName>
</protein>
<keyword evidence="3" id="KW-1185">Reference proteome</keyword>
<dbReference type="InterPro" id="IPR008906">
    <property type="entry name" value="HATC_C_dom"/>
</dbReference>
<evidence type="ECO:0000313" key="2">
    <source>
        <dbReference type="Ensembl" id="ENSELUP00000080900.1"/>
    </source>
</evidence>
<dbReference type="GeneTree" id="ENSGT00940000158431"/>
<dbReference type="Pfam" id="PF05699">
    <property type="entry name" value="Dimer_Tnp_hAT"/>
    <property type="match status" value="1"/>
</dbReference>
<dbReference type="InterPro" id="IPR012337">
    <property type="entry name" value="RNaseH-like_sf"/>
</dbReference>
<dbReference type="PANTHER" id="PTHR46481">
    <property type="entry name" value="ZINC FINGER BED DOMAIN-CONTAINING PROTEIN 4"/>
    <property type="match status" value="1"/>
</dbReference>
<name>A0AAY5JYR5_ESOLU</name>
<dbReference type="Ensembl" id="ENSELUT00000106959.1">
    <property type="protein sequence ID" value="ENSELUP00000080900.1"/>
    <property type="gene ID" value="ENSELUG00000036363.1"/>
</dbReference>
<reference evidence="2" key="3">
    <citation type="submission" date="2025-09" db="UniProtKB">
        <authorList>
            <consortium name="Ensembl"/>
        </authorList>
    </citation>
    <scope>IDENTIFICATION</scope>
</reference>
<dbReference type="PANTHER" id="PTHR46481:SF4">
    <property type="entry name" value="ZINC FINGER BED DOMAIN-CONTAINING PROTEIN 4"/>
    <property type="match status" value="1"/>
</dbReference>
<accession>A0AAY5JYR5</accession>
<evidence type="ECO:0000313" key="3">
    <source>
        <dbReference type="Proteomes" id="UP000265140"/>
    </source>
</evidence>
<dbReference type="GO" id="GO:0046983">
    <property type="term" value="F:protein dimerization activity"/>
    <property type="evidence" value="ECO:0007669"/>
    <property type="project" value="InterPro"/>
</dbReference>
<dbReference type="Proteomes" id="UP000265140">
    <property type="component" value="Chromosome 11"/>
</dbReference>
<feature type="domain" description="HAT C-terminal dimerisation" evidence="1">
    <location>
        <begin position="356"/>
        <end position="434"/>
    </location>
</feature>
<organism evidence="2 3">
    <name type="scientific">Esox lucius</name>
    <name type="common">Northern pike</name>
    <dbReference type="NCBI Taxonomy" id="8010"/>
    <lineage>
        <taxon>Eukaryota</taxon>
        <taxon>Metazoa</taxon>
        <taxon>Chordata</taxon>
        <taxon>Craniata</taxon>
        <taxon>Vertebrata</taxon>
        <taxon>Euteleostomi</taxon>
        <taxon>Actinopterygii</taxon>
        <taxon>Neopterygii</taxon>
        <taxon>Teleostei</taxon>
        <taxon>Protacanthopterygii</taxon>
        <taxon>Esociformes</taxon>
        <taxon>Esocidae</taxon>
        <taxon>Esox</taxon>
    </lineage>
</organism>
<dbReference type="SUPFAM" id="SSF53098">
    <property type="entry name" value="Ribonuclease H-like"/>
    <property type="match status" value="1"/>
</dbReference>
<proteinExistence type="predicted"/>
<reference evidence="2 3" key="1">
    <citation type="submission" date="2020-02" db="EMBL/GenBank/DDBJ databases">
        <title>Esox lucius (northern pike) genome, fEsoLuc1, primary haplotype.</title>
        <authorList>
            <person name="Myers G."/>
            <person name="Karagic N."/>
            <person name="Meyer A."/>
            <person name="Pippel M."/>
            <person name="Reichard M."/>
            <person name="Winkler S."/>
            <person name="Tracey A."/>
            <person name="Sims Y."/>
            <person name="Howe K."/>
            <person name="Rhie A."/>
            <person name="Formenti G."/>
            <person name="Durbin R."/>
            <person name="Fedrigo O."/>
            <person name="Jarvis E.D."/>
        </authorList>
    </citation>
    <scope>NUCLEOTIDE SEQUENCE [LARGE SCALE GENOMIC DNA]</scope>
</reference>
<sequence length="437" mass="48579">MAGLPERLTVISLLRHVLTSEWEMQSYVLQIRQLSESHTGINIAEVLKSAVKEWGLDKIGTRIAVTDNASNMRVAVKEAELSPHIRCFAHTLNLASQAGLKVNTVSRLLGRVRRVASFFHCSSTATAVLTTKQKLLNLPVHKLIIDVVTRWNSSLDMVERYLEQQQAVAAALLSDELRHKSREIDTLDTSDIANAEDLVKILLPIKKATTVLCDESQPTVSLISPLKQMIQDSMATDNHNSNAIAQMKAVILKDLTDRYQGEDEKFMQESSALDPCFWTLQHLGSGEREDVFERIKFKASQMQQQDQDVLPRCPHSADLDDSSVSFVPPLKKHALEDLLGSSFSSNQVTGGIQAQIDSYCKEALVSLSACPLKWWRDNAGRYPILSSLAKTYLCIPATSVPSERVFSTAGDIVNAQRSLLPCNVDLLIFLKKNLKLS</sequence>
<dbReference type="InterPro" id="IPR052035">
    <property type="entry name" value="ZnF_BED_domain_contain"/>
</dbReference>
<dbReference type="AlphaFoldDB" id="A0AAY5JYR5"/>